<organism evidence="2">
    <name type="scientific">uncultured Gemmatimonadota bacterium</name>
    <dbReference type="NCBI Taxonomy" id="203437"/>
    <lineage>
        <taxon>Bacteria</taxon>
        <taxon>Pseudomonadati</taxon>
        <taxon>Gemmatimonadota</taxon>
        <taxon>environmental samples</taxon>
    </lineage>
</organism>
<evidence type="ECO:0000313" key="2">
    <source>
        <dbReference type="EMBL" id="CAA9359419.1"/>
    </source>
</evidence>
<gene>
    <name evidence="2" type="ORF">AVDCRST_MAG89-3641</name>
</gene>
<proteinExistence type="predicted"/>
<protein>
    <submittedName>
        <fullName evidence="2">Uncharacterized protein</fullName>
    </submittedName>
</protein>
<sequence length="234" mass="24963">MRCVHSISSTVLSPGATGRGSVSRASVPCTSYPAAGVRTGATTPICPAATGRSSRPSTATRPSVTPPVGATMTRLRRAVSVKMFWYRFSTTLVSAWGDRLRYTILSRPRSSAVRGSSSAWMRYDTACCQYLGPGCPVRLRVPASSARAYASVTGTARSMGRVMVSLGAGSATRLPPGAHPAASSRAIAIVFFTSILRFVVPRECTRAPRARRYLPLLSCVSAPLREPRRSFFAT</sequence>
<dbReference type="AlphaFoldDB" id="A0A6J4MH63"/>
<feature type="compositionally biased region" description="Low complexity" evidence="1">
    <location>
        <begin position="48"/>
        <end position="67"/>
    </location>
</feature>
<feature type="region of interest" description="Disordered" evidence="1">
    <location>
        <begin position="43"/>
        <end position="68"/>
    </location>
</feature>
<name>A0A6J4MH63_9BACT</name>
<reference evidence="2" key="1">
    <citation type="submission" date="2020-02" db="EMBL/GenBank/DDBJ databases">
        <authorList>
            <person name="Meier V. D."/>
        </authorList>
    </citation>
    <scope>NUCLEOTIDE SEQUENCE</scope>
    <source>
        <strain evidence="2">AVDCRST_MAG89</strain>
    </source>
</reference>
<dbReference type="EMBL" id="CADCTV010000761">
    <property type="protein sequence ID" value="CAA9359419.1"/>
    <property type="molecule type" value="Genomic_DNA"/>
</dbReference>
<accession>A0A6J4MH63</accession>
<evidence type="ECO:0000256" key="1">
    <source>
        <dbReference type="SAM" id="MobiDB-lite"/>
    </source>
</evidence>